<sequence>MNTQLETTVISDEELALAELTQEEEDTLLGFVYFI</sequence>
<protein>
    <submittedName>
        <fullName evidence="1">Uncharacterized protein</fullName>
    </submittedName>
</protein>
<proteinExistence type="predicted"/>
<evidence type="ECO:0000313" key="1">
    <source>
        <dbReference type="EMBL" id="SFP85011.1"/>
    </source>
</evidence>
<dbReference type="AlphaFoldDB" id="A0A1I5TQ28"/>
<organism evidence="1 2">
    <name type="scientific">Pseudarcicella hirudinis</name>
    <dbReference type="NCBI Taxonomy" id="1079859"/>
    <lineage>
        <taxon>Bacteria</taxon>
        <taxon>Pseudomonadati</taxon>
        <taxon>Bacteroidota</taxon>
        <taxon>Cytophagia</taxon>
        <taxon>Cytophagales</taxon>
        <taxon>Flectobacillaceae</taxon>
        <taxon>Pseudarcicella</taxon>
    </lineage>
</organism>
<dbReference type="EMBL" id="FOXH01000006">
    <property type="protein sequence ID" value="SFP85011.1"/>
    <property type="molecule type" value="Genomic_DNA"/>
</dbReference>
<evidence type="ECO:0000313" key="2">
    <source>
        <dbReference type="Proteomes" id="UP000199306"/>
    </source>
</evidence>
<accession>A0A1I5TQ28</accession>
<name>A0A1I5TQ28_9BACT</name>
<dbReference type="Proteomes" id="UP000199306">
    <property type="component" value="Unassembled WGS sequence"/>
</dbReference>
<dbReference type="STRING" id="1079859.SAMN04515674_106143"/>
<gene>
    <name evidence="1" type="ORF">SAMN04515674_106143</name>
</gene>
<keyword evidence="2" id="KW-1185">Reference proteome</keyword>
<reference evidence="1 2" key="1">
    <citation type="submission" date="2016-10" db="EMBL/GenBank/DDBJ databases">
        <authorList>
            <person name="de Groot N.N."/>
        </authorList>
    </citation>
    <scope>NUCLEOTIDE SEQUENCE [LARGE SCALE GENOMIC DNA]</scope>
    <source>
        <strain evidence="2">E92,LMG 26720,CCM 7988</strain>
    </source>
</reference>